<accession>A0A562RAF8</accession>
<evidence type="ECO:0000313" key="3">
    <source>
        <dbReference type="Proteomes" id="UP000318431"/>
    </source>
</evidence>
<gene>
    <name evidence="2" type="ORF">IP91_02784</name>
</gene>
<dbReference type="OrthoDB" id="8758216at2"/>
<dbReference type="Proteomes" id="UP000318431">
    <property type="component" value="Unassembled WGS sequence"/>
</dbReference>
<evidence type="ECO:0000313" key="2">
    <source>
        <dbReference type="EMBL" id="TWI65376.1"/>
    </source>
</evidence>
<dbReference type="RefSeq" id="WP_145649671.1">
    <property type="nucleotide sequence ID" value="NZ_VLLB01000004.1"/>
</dbReference>
<evidence type="ECO:0000256" key="1">
    <source>
        <dbReference type="SAM" id="SignalP"/>
    </source>
</evidence>
<reference evidence="2 3" key="1">
    <citation type="journal article" date="2015" name="Stand. Genomic Sci.">
        <title>Genomic Encyclopedia of Bacterial and Archaeal Type Strains, Phase III: the genomes of soil and plant-associated and newly described type strains.</title>
        <authorList>
            <person name="Whitman W.B."/>
            <person name="Woyke T."/>
            <person name="Klenk H.P."/>
            <person name="Zhou Y."/>
            <person name="Lilburn T.G."/>
            <person name="Beck B.J."/>
            <person name="De Vos P."/>
            <person name="Vandamme P."/>
            <person name="Eisen J.A."/>
            <person name="Garrity G."/>
            <person name="Hugenholtz P."/>
            <person name="Kyrpides N.C."/>
        </authorList>
    </citation>
    <scope>NUCLEOTIDE SEQUENCE [LARGE SCALE GENOMIC DNA]</scope>
    <source>
        <strain evidence="2 3">CGMCC 1.10822</strain>
    </source>
</reference>
<proteinExistence type="predicted"/>
<name>A0A562RAF8_9BURK</name>
<keyword evidence="1" id="KW-0732">Signal</keyword>
<feature type="signal peptide" evidence="1">
    <location>
        <begin position="1"/>
        <end position="22"/>
    </location>
</feature>
<dbReference type="EMBL" id="VLLB01000004">
    <property type="protein sequence ID" value="TWI65376.1"/>
    <property type="molecule type" value="Genomic_DNA"/>
</dbReference>
<sequence>MRRSALFITLSLALAGGSGAFANDQIYKCLDPNGATLLSDKPCAVIESVEADAAPAAGSTDVAALPTGVEAAPVIAESPRHVVAKEHYTLPPAEVNRDKWANRQPATAAPRIDVATLKAAKLKLEMSDRTASLD</sequence>
<dbReference type="AlphaFoldDB" id="A0A562RAF8"/>
<feature type="chain" id="PRO_5021854086" description="DUF4124 domain-containing protein" evidence="1">
    <location>
        <begin position="23"/>
        <end position="134"/>
    </location>
</feature>
<evidence type="ECO:0008006" key="4">
    <source>
        <dbReference type="Google" id="ProtNLM"/>
    </source>
</evidence>
<keyword evidence="3" id="KW-1185">Reference proteome</keyword>
<protein>
    <recommendedName>
        <fullName evidence="4">DUF4124 domain-containing protein</fullName>
    </recommendedName>
</protein>
<comment type="caution">
    <text evidence="2">The sequence shown here is derived from an EMBL/GenBank/DDBJ whole genome shotgun (WGS) entry which is preliminary data.</text>
</comment>
<organism evidence="2 3">
    <name type="scientific">Pseudoduganella lurida</name>
    <dbReference type="NCBI Taxonomy" id="1036180"/>
    <lineage>
        <taxon>Bacteria</taxon>
        <taxon>Pseudomonadati</taxon>
        <taxon>Pseudomonadota</taxon>
        <taxon>Betaproteobacteria</taxon>
        <taxon>Burkholderiales</taxon>
        <taxon>Oxalobacteraceae</taxon>
        <taxon>Telluria group</taxon>
        <taxon>Pseudoduganella</taxon>
    </lineage>
</organism>